<accession>X7YIF4</accession>
<dbReference type="Gene3D" id="3.40.50.1820">
    <property type="entry name" value="alpha/beta hydrolase"/>
    <property type="match status" value="1"/>
</dbReference>
<proteinExistence type="predicted"/>
<sequence length="63" mass="6945">MRKTASFPAPVQPVLHHLSAPETKMTTLEGLGHIPMFEAPGRITEVITDFLEEYSPPIRAISS</sequence>
<gene>
    <name evidence="1" type="ORF">I553_0440</name>
</gene>
<protein>
    <recommendedName>
        <fullName evidence="2">Alpha/beta hydrolase</fullName>
    </recommendedName>
</protein>
<organism evidence="1">
    <name type="scientific">Mycobacterium xenopi 4042</name>
    <dbReference type="NCBI Taxonomy" id="1299334"/>
    <lineage>
        <taxon>Bacteria</taxon>
        <taxon>Bacillati</taxon>
        <taxon>Actinomycetota</taxon>
        <taxon>Actinomycetes</taxon>
        <taxon>Mycobacteriales</taxon>
        <taxon>Mycobacteriaceae</taxon>
        <taxon>Mycobacterium</taxon>
    </lineage>
</organism>
<dbReference type="SUPFAM" id="SSF53474">
    <property type="entry name" value="alpha/beta-Hydrolases"/>
    <property type="match status" value="1"/>
</dbReference>
<reference evidence="1" key="1">
    <citation type="submission" date="2014-01" db="EMBL/GenBank/DDBJ databases">
        <authorList>
            <person name="Brown-Elliot B."/>
            <person name="Wallace R."/>
            <person name="Lenaerts A."/>
            <person name="Ordway D."/>
            <person name="DeGroote M.A."/>
            <person name="Parker T."/>
            <person name="Sizemore C."/>
            <person name="Tallon L.J."/>
            <person name="Sadzewicz L.K."/>
            <person name="Sengamalay N."/>
            <person name="Fraser C.M."/>
            <person name="Hine E."/>
            <person name="Shefchek K.A."/>
            <person name="Das S.P."/>
            <person name="Tettelin H."/>
        </authorList>
    </citation>
    <scope>NUCLEOTIDE SEQUENCE [LARGE SCALE GENOMIC DNA]</scope>
    <source>
        <strain evidence="1">4042</strain>
    </source>
</reference>
<name>X7YIF4_MYCXE</name>
<dbReference type="AlphaFoldDB" id="X7YIF4"/>
<evidence type="ECO:0008006" key="2">
    <source>
        <dbReference type="Google" id="ProtNLM"/>
    </source>
</evidence>
<dbReference type="InterPro" id="IPR029058">
    <property type="entry name" value="AB_hydrolase_fold"/>
</dbReference>
<dbReference type="PATRIC" id="fig|1299334.3.peg.10025"/>
<dbReference type="EMBL" id="JAOB01000093">
    <property type="protein sequence ID" value="EUA06972.1"/>
    <property type="molecule type" value="Genomic_DNA"/>
</dbReference>
<comment type="caution">
    <text evidence="1">The sequence shown here is derived from an EMBL/GenBank/DDBJ whole genome shotgun (WGS) entry which is preliminary data.</text>
</comment>
<evidence type="ECO:0000313" key="1">
    <source>
        <dbReference type="EMBL" id="EUA06972.1"/>
    </source>
</evidence>